<evidence type="ECO:0000256" key="2">
    <source>
        <dbReference type="RuleBase" id="RU362039"/>
    </source>
</evidence>
<evidence type="ECO:0000256" key="1">
    <source>
        <dbReference type="ARBA" id="ARBA00008950"/>
    </source>
</evidence>
<dbReference type="GO" id="GO:0046872">
    <property type="term" value="F:metal ion binding"/>
    <property type="evidence" value="ECO:0007669"/>
    <property type="project" value="UniProtKB-KW"/>
</dbReference>
<protein>
    <recommendedName>
        <fullName evidence="2">Phosphoesterase</fullName>
        <ecNumber evidence="2">3.1.4.-</ecNumber>
    </recommendedName>
</protein>
<proteinExistence type="inferred from homology"/>
<keyword evidence="2" id="KW-0479">Metal-binding</keyword>
<dbReference type="SUPFAM" id="SSF56300">
    <property type="entry name" value="Metallo-dependent phosphatases"/>
    <property type="match status" value="1"/>
</dbReference>
<gene>
    <name evidence="4" type="ORF">AVDCRST_MAG50-2746</name>
</gene>
<evidence type="ECO:0000313" key="4">
    <source>
        <dbReference type="EMBL" id="CAA9258510.1"/>
    </source>
</evidence>
<evidence type="ECO:0000259" key="3">
    <source>
        <dbReference type="Pfam" id="PF12850"/>
    </source>
</evidence>
<comment type="similarity">
    <text evidence="1 2">Belongs to the metallophosphoesterase superfamily. YfcE family.</text>
</comment>
<dbReference type="Gene3D" id="3.60.21.10">
    <property type="match status" value="1"/>
</dbReference>
<dbReference type="InterPro" id="IPR029052">
    <property type="entry name" value="Metallo-depent_PP-like"/>
</dbReference>
<dbReference type="EMBL" id="CADCTF010000126">
    <property type="protein sequence ID" value="CAA9258510.1"/>
    <property type="molecule type" value="Genomic_DNA"/>
</dbReference>
<feature type="domain" description="Calcineurin-like phosphoesterase" evidence="3">
    <location>
        <begin position="1"/>
        <end position="152"/>
    </location>
</feature>
<comment type="cofactor">
    <cofactor evidence="2">
        <name>a divalent metal cation</name>
        <dbReference type="ChEBI" id="CHEBI:60240"/>
    </cofactor>
</comment>
<dbReference type="InterPro" id="IPR024654">
    <property type="entry name" value="Calcineurin-like_PHP_lpxH"/>
</dbReference>
<organism evidence="4">
    <name type="scientific">uncultured Acidimicrobiales bacterium</name>
    <dbReference type="NCBI Taxonomy" id="310071"/>
    <lineage>
        <taxon>Bacteria</taxon>
        <taxon>Bacillati</taxon>
        <taxon>Actinomycetota</taxon>
        <taxon>Acidimicrobiia</taxon>
        <taxon>Acidimicrobiales</taxon>
        <taxon>environmental samples</taxon>
    </lineage>
</organism>
<sequence length="165" mass="17870">MRLLVLADTHLRRGRARRLPDQVYAELERADAVLHAGDVLVTDLLDELAGFGPVYAVLGNNDEPALAATVPEVRTEELGGVRIGMIHDSGPTAGRPGRMRRRFPSADVVVYGHSHIPFDGVGIEGQWLFNPGSPTERRAQPVHTYGILEVADGVLVSHAVVPVED</sequence>
<accession>A0A6J4IS51</accession>
<dbReference type="InterPro" id="IPR000979">
    <property type="entry name" value="Phosphodiesterase_MJ0936/Vps29"/>
</dbReference>
<dbReference type="GO" id="GO:0016787">
    <property type="term" value="F:hydrolase activity"/>
    <property type="evidence" value="ECO:0007669"/>
    <property type="project" value="UniProtKB-UniRule"/>
</dbReference>
<dbReference type="EC" id="3.1.4.-" evidence="2"/>
<name>A0A6J4IS51_9ACTN</name>
<dbReference type="PANTHER" id="PTHR11124">
    <property type="entry name" value="VACUOLAR SORTING PROTEIN VPS29"/>
    <property type="match status" value="1"/>
</dbReference>
<dbReference type="AlphaFoldDB" id="A0A6J4IS51"/>
<reference evidence="4" key="1">
    <citation type="submission" date="2020-02" db="EMBL/GenBank/DDBJ databases">
        <authorList>
            <person name="Meier V. D."/>
        </authorList>
    </citation>
    <scope>NUCLEOTIDE SEQUENCE</scope>
    <source>
        <strain evidence="4">AVDCRST_MAG50</strain>
    </source>
</reference>
<dbReference type="NCBIfam" id="TIGR00040">
    <property type="entry name" value="yfcE"/>
    <property type="match status" value="1"/>
</dbReference>
<dbReference type="Pfam" id="PF12850">
    <property type="entry name" value="Metallophos_2"/>
    <property type="match status" value="1"/>
</dbReference>